<keyword evidence="2" id="KW-1185">Reference proteome</keyword>
<dbReference type="InParanoid" id="D0NTK3"/>
<evidence type="ECO:0000313" key="1">
    <source>
        <dbReference type="EMBL" id="EEY64965.1"/>
    </source>
</evidence>
<accession>D0NTK3</accession>
<dbReference type="EMBL" id="DS028161">
    <property type="protein sequence ID" value="EEY64965.1"/>
    <property type="molecule type" value="Genomic_DNA"/>
</dbReference>
<dbReference type="KEGG" id="pif:PITG_16407"/>
<dbReference type="RefSeq" id="XP_002897453.1">
    <property type="nucleotide sequence ID" value="XM_002897407.1"/>
</dbReference>
<protein>
    <submittedName>
        <fullName evidence="1">Uncharacterized protein</fullName>
    </submittedName>
</protein>
<evidence type="ECO:0000313" key="2">
    <source>
        <dbReference type="Proteomes" id="UP000006643"/>
    </source>
</evidence>
<proteinExistence type="predicted"/>
<dbReference type="GeneID" id="9465041"/>
<name>D0NTK3_PHYIT</name>
<dbReference type="HOGENOM" id="CLU_2019747_0_0_1"/>
<reference evidence="2" key="1">
    <citation type="journal article" date="2009" name="Nature">
        <title>Genome sequence and analysis of the Irish potato famine pathogen Phytophthora infestans.</title>
        <authorList>
            <consortium name="The Broad Institute Genome Sequencing Platform"/>
            <person name="Haas B.J."/>
            <person name="Kamoun S."/>
            <person name="Zody M.C."/>
            <person name="Jiang R.H."/>
            <person name="Handsaker R.E."/>
            <person name="Cano L.M."/>
            <person name="Grabherr M."/>
            <person name="Kodira C.D."/>
            <person name="Raffaele S."/>
            <person name="Torto-Alalibo T."/>
            <person name="Bozkurt T.O."/>
            <person name="Ah-Fong A.M."/>
            <person name="Alvarado L."/>
            <person name="Anderson V.L."/>
            <person name="Armstrong M.R."/>
            <person name="Avrova A."/>
            <person name="Baxter L."/>
            <person name="Beynon J."/>
            <person name="Boevink P.C."/>
            <person name="Bollmann S.R."/>
            <person name="Bos J.I."/>
            <person name="Bulone V."/>
            <person name="Cai G."/>
            <person name="Cakir C."/>
            <person name="Carrington J.C."/>
            <person name="Chawner M."/>
            <person name="Conti L."/>
            <person name="Costanzo S."/>
            <person name="Ewan R."/>
            <person name="Fahlgren N."/>
            <person name="Fischbach M.A."/>
            <person name="Fugelstad J."/>
            <person name="Gilroy E.M."/>
            <person name="Gnerre S."/>
            <person name="Green P.J."/>
            <person name="Grenville-Briggs L.J."/>
            <person name="Griffith J."/>
            <person name="Grunwald N.J."/>
            <person name="Horn K."/>
            <person name="Horner N.R."/>
            <person name="Hu C.H."/>
            <person name="Huitema E."/>
            <person name="Jeong D.H."/>
            <person name="Jones A.M."/>
            <person name="Jones J.D."/>
            <person name="Jones R.W."/>
            <person name="Karlsson E.K."/>
            <person name="Kunjeti S.G."/>
            <person name="Lamour K."/>
            <person name="Liu Z."/>
            <person name="Ma L."/>
            <person name="Maclean D."/>
            <person name="Chibucos M.C."/>
            <person name="McDonald H."/>
            <person name="McWalters J."/>
            <person name="Meijer H.J."/>
            <person name="Morgan W."/>
            <person name="Morris P.F."/>
            <person name="Munro C.A."/>
            <person name="O'Neill K."/>
            <person name="Ospina-Giraldo M."/>
            <person name="Pinzon A."/>
            <person name="Pritchard L."/>
            <person name="Ramsahoye B."/>
            <person name="Ren Q."/>
            <person name="Restrepo S."/>
            <person name="Roy S."/>
            <person name="Sadanandom A."/>
            <person name="Savidor A."/>
            <person name="Schornack S."/>
            <person name="Schwartz D.C."/>
            <person name="Schumann U.D."/>
            <person name="Schwessinger B."/>
            <person name="Seyer L."/>
            <person name="Sharpe T."/>
            <person name="Silvar C."/>
            <person name="Song J."/>
            <person name="Studholme D.J."/>
            <person name="Sykes S."/>
            <person name="Thines M."/>
            <person name="van de Vondervoort P.J."/>
            <person name="Phuntumart V."/>
            <person name="Wawra S."/>
            <person name="Weide R."/>
            <person name="Win J."/>
            <person name="Young C."/>
            <person name="Zhou S."/>
            <person name="Fry W."/>
            <person name="Meyers B.C."/>
            <person name="van West P."/>
            <person name="Ristaino J."/>
            <person name="Govers F."/>
            <person name="Birch P.R."/>
            <person name="Whisson S.C."/>
            <person name="Judelson H.S."/>
            <person name="Nusbaum C."/>
        </authorList>
    </citation>
    <scope>NUCLEOTIDE SEQUENCE [LARGE SCALE GENOMIC DNA]</scope>
    <source>
        <strain evidence="2">T30-4</strain>
    </source>
</reference>
<organism evidence="1 2">
    <name type="scientific">Phytophthora infestans (strain T30-4)</name>
    <name type="common">Potato late blight agent</name>
    <dbReference type="NCBI Taxonomy" id="403677"/>
    <lineage>
        <taxon>Eukaryota</taxon>
        <taxon>Sar</taxon>
        <taxon>Stramenopiles</taxon>
        <taxon>Oomycota</taxon>
        <taxon>Peronosporomycetes</taxon>
        <taxon>Peronosporales</taxon>
        <taxon>Peronosporaceae</taxon>
        <taxon>Phytophthora</taxon>
    </lineage>
</organism>
<dbReference type="AlphaFoldDB" id="D0NTK3"/>
<gene>
    <name evidence="1" type="ORF">PITG_16407</name>
</gene>
<dbReference type="Proteomes" id="UP000006643">
    <property type="component" value="Unassembled WGS sequence"/>
</dbReference>
<sequence>MARAQRLVLASEHRNARLKKQVMLILRLRCMYSFDRNVLTVAALIDPAKSPWHTLYASRDRGSFISVVSLDHEAFDCLLQVFSVHYVVKSGVGKPGRPPNSHREQDAVRTFWCPSSYPISSPS</sequence>
<dbReference type="VEuPathDB" id="FungiDB:PITG_16407"/>